<dbReference type="Proteomes" id="UP000827721">
    <property type="component" value="Unassembled WGS sequence"/>
</dbReference>
<keyword evidence="3 8" id="KW-0489">Methyltransferase</keyword>
<name>A0ABQ8H4D3_9ROSI</name>
<accession>A0ABQ8H4D3</accession>
<dbReference type="EC" id="2.1.1.-" evidence="8"/>
<dbReference type="Gene3D" id="3.40.50.150">
    <property type="entry name" value="Vaccinia Virus protein VP39"/>
    <property type="match status" value="1"/>
</dbReference>
<evidence type="ECO:0000256" key="8">
    <source>
        <dbReference type="RuleBase" id="RU366043"/>
    </source>
</evidence>
<keyword evidence="5 8" id="KW-0812">Transmembrane</keyword>
<evidence type="ECO:0000313" key="10">
    <source>
        <dbReference type="EMBL" id="KAH7548144.1"/>
    </source>
</evidence>
<sequence>MKLLSNPDLFKLSALIFVSFVFFYLGKHWSDGSQQLVFFTARSENNKNGDDAVSLSPNLNKSFNISSLISQNQTETAPLRSQDREVSSSPALVPPPPPPPPPEVKKFGIVNENGTMSDEFEIGEYDPDMVETTWGNENGTESAADAEDSGSNGNGGRISVKRFEICPESMREYIPCLDNVEAIKRLKSTEKGERFERHCPENGTGLNCLVPAPKGYKTPIPWPRSRDEVWYYNVPHTRLVEDKGGQNWISKVKDKFRFPGGGTQFIHGADQYLNQISEMVPDITWGRHTRVVLDVGCGVASFGAYLLSRNVITMSVAPKDVHENQIQFALERGVPAMAAAFATRRLLEKESNDLSDFRWDLLEVLQVTCVCFTTVFCHLTLLFSSSWIKDGILLLEVNRMLRAGGYFAWAAQPVYKHEEAQEEHWKEMLNLTTRLCWELVKKEGYIAIWQKPSNNSCYLSREAGTNPPLCDTDDNPDNVWYVDLKACISRLPENGYGANLPTWPDRLRTPPDRLQSIQLDAYIARKELFRAESKYWSEILESYVRALHWKKFKLRNVMDMRAGFGGFAAALIEQQLDCWVMNVIPVSGFNTLPVIYDRGLMGVMHDWCEPFDTYPRTYDLLHAAGLFSVERKRCNISSIMLEMDRILRPGGRVYIRDSIDIMDELQEIAKAMGWHATQRDTSEGPHASYRILTCDKRLLRA</sequence>
<evidence type="ECO:0000256" key="3">
    <source>
        <dbReference type="ARBA" id="ARBA00022603"/>
    </source>
</evidence>
<feature type="region of interest" description="Disordered" evidence="9">
    <location>
        <begin position="71"/>
        <end position="106"/>
    </location>
</feature>
<dbReference type="InterPro" id="IPR004159">
    <property type="entry name" value="Put_SAM_MeTrfase"/>
</dbReference>
<keyword evidence="11" id="KW-1185">Reference proteome</keyword>
<evidence type="ECO:0000256" key="2">
    <source>
        <dbReference type="ARBA" id="ARBA00008361"/>
    </source>
</evidence>
<comment type="subcellular location">
    <subcellularLocation>
        <location evidence="7">Endomembrane system</location>
        <topology evidence="7">Single-pass membrane protein</topology>
    </subcellularLocation>
    <subcellularLocation>
        <location evidence="1 8">Membrane</location>
        <topology evidence="1 8">Single-pass type II membrane protein</topology>
    </subcellularLocation>
</comment>
<gene>
    <name evidence="10" type="ORF">JRO89_XS14G0073200</name>
</gene>
<feature type="region of interest" description="Disordered" evidence="9">
    <location>
        <begin position="133"/>
        <end position="156"/>
    </location>
</feature>
<keyword evidence="5 8" id="KW-0735">Signal-anchor</keyword>
<evidence type="ECO:0000256" key="7">
    <source>
        <dbReference type="ARBA" id="ARBA00037847"/>
    </source>
</evidence>
<dbReference type="EMBL" id="JAFEMO010000014">
    <property type="protein sequence ID" value="KAH7548144.1"/>
    <property type="molecule type" value="Genomic_DNA"/>
</dbReference>
<dbReference type="InterPro" id="IPR029063">
    <property type="entry name" value="SAM-dependent_MTases_sf"/>
</dbReference>
<evidence type="ECO:0000256" key="4">
    <source>
        <dbReference type="ARBA" id="ARBA00022679"/>
    </source>
</evidence>
<comment type="similarity">
    <text evidence="2 8">Belongs to the methyltransferase superfamily.</text>
</comment>
<evidence type="ECO:0000256" key="9">
    <source>
        <dbReference type="SAM" id="MobiDB-lite"/>
    </source>
</evidence>
<feature type="compositionally biased region" description="Pro residues" evidence="9">
    <location>
        <begin position="92"/>
        <end position="102"/>
    </location>
</feature>
<keyword evidence="6 8" id="KW-0325">Glycoprotein</keyword>
<evidence type="ECO:0000256" key="6">
    <source>
        <dbReference type="ARBA" id="ARBA00023180"/>
    </source>
</evidence>
<comment type="caution">
    <text evidence="10">The sequence shown here is derived from an EMBL/GenBank/DDBJ whole genome shotgun (WGS) entry which is preliminary data.</text>
</comment>
<dbReference type="PANTHER" id="PTHR10108:SF979">
    <property type="entry name" value="METHYLTRANSFERASE PMT11-RELATED"/>
    <property type="match status" value="1"/>
</dbReference>
<dbReference type="SUPFAM" id="SSF53335">
    <property type="entry name" value="S-adenosyl-L-methionine-dependent methyltransferases"/>
    <property type="match status" value="2"/>
</dbReference>
<protein>
    <recommendedName>
        <fullName evidence="8">Methyltransferase</fullName>
        <ecNumber evidence="8">2.1.1.-</ecNumber>
    </recommendedName>
</protein>
<evidence type="ECO:0000256" key="1">
    <source>
        <dbReference type="ARBA" id="ARBA00004606"/>
    </source>
</evidence>
<dbReference type="PANTHER" id="PTHR10108">
    <property type="entry name" value="SAM-DEPENDENT METHYLTRANSFERASE"/>
    <property type="match status" value="1"/>
</dbReference>
<proteinExistence type="inferred from homology"/>
<organism evidence="10 11">
    <name type="scientific">Xanthoceras sorbifolium</name>
    <dbReference type="NCBI Taxonomy" id="99658"/>
    <lineage>
        <taxon>Eukaryota</taxon>
        <taxon>Viridiplantae</taxon>
        <taxon>Streptophyta</taxon>
        <taxon>Embryophyta</taxon>
        <taxon>Tracheophyta</taxon>
        <taxon>Spermatophyta</taxon>
        <taxon>Magnoliopsida</taxon>
        <taxon>eudicotyledons</taxon>
        <taxon>Gunneridae</taxon>
        <taxon>Pentapetalae</taxon>
        <taxon>rosids</taxon>
        <taxon>malvids</taxon>
        <taxon>Sapindales</taxon>
        <taxon>Sapindaceae</taxon>
        <taxon>Xanthoceroideae</taxon>
        <taxon>Xanthoceras</taxon>
    </lineage>
</organism>
<dbReference type="Pfam" id="PF03141">
    <property type="entry name" value="Methyltransf_29"/>
    <property type="match status" value="2"/>
</dbReference>
<evidence type="ECO:0000313" key="11">
    <source>
        <dbReference type="Proteomes" id="UP000827721"/>
    </source>
</evidence>
<keyword evidence="4 8" id="KW-0808">Transferase</keyword>
<reference evidence="10 11" key="1">
    <citation type="submission" date="2021-02" db="EMBL/GenBank/DDBJ databases">
        <title>Plant Genome Project.</title>
        <authorList>
            <person name="Zhang R.-G."/>
        </authorList>
    </citation>
    <scope>NUCLEOTIDE SEQUENCE [LARGE SCALE GENOMIC DNA]</scope>
    <source>
        <tissue evidence="10">Leaves</tissue>
    </source>
</reference>
<evidence type="ECO:0000256" key="5">
    <source>
        <dbReference type="ARBA" id="ARBA00022968"/>
    </source>
</evidence>